<dbReference type="AlphaFoldDB" id="A0A7G8Q2T0"/>
<sequence>MHRSRGSRKTHATRWGRCLGLLGLALLAACSSAVRTDAPAKDDPLMTARRLWHDAAAIQRKDLAARNWMHCALAAYRAADTDNVLRAQEAQAMAGGCTHELMGYLLDQEPAPWRPHTITVVGEPLRVVFRDMPDSLDDGPVALARADEVTLPDVMGQRYISAGYGVSMVGWQPPCHDKPICKLYPPDGVTRALTAWIEPGDDGVPQLVLTGTRKHPEMTIGHRSVPLATDFSAPYAALVDRSHINRMALWGLVGGQQLAMREGLYLLQDYDPSKTPIIMVHGLGRSPLIWARLTNLIDGTPELRARYQVWHVVYPTNTPVLLNRMVVQRMMDRAWHTLDPDGTAPAHQDMVMIGHSMGGVISRLMVSDSSDVVWKAVFDIPPDQLRGKASDIATLDSLFRFQPYTGVNRVIFLATPHLGSPLADSFIGWVARRVVRAHTPELDALERVVAENRAHENPLLALDYASHGLSSISTLSAAQPVSRAAQTLMPAQGVRYYTFAGKLPGANPPGDGIVPLQSALIAGAVSTTVVKDGHQLYLNDEVLAKIVDILRQP</sequence>
<protein>
    <submittedName>
        <fullName evidence="2">Alpha/beta hydrolase</fullName>
    </submittedName>
</protein>
<dbReference type="Gene3D" id="3.40.50.1820">
    <property type="entry name" value="alpha/beta hydrolase"/>
    <property type="match status" value="1"/>
</dbReference>
<evidence type="ECO:0000256" key="1">
    <source>
        <dbReference type="SAM" id="SignalP"/>
    </source>
</evidence>
<name>A0A7G8Q2T0_9GAMM</name>
<dbReference type="RefSeq" id="WP_187056552.1">
    <property type="nucleotide sequence ID" value="NZ_CP060412.1"/>
</dbReference>
<keyword evidence="1" id="KW-0732">Signal</keyword>
<dbReference type="SUPFAM" id="SSF53474">
    <property type="entry name" value="alpha/beta-Hydrolases"/>
    <property type="match status" value="1"/>
</dbReference>
<evidence type="ECO:0000313" key="2">
    <source>
        <dbReference type="EMBL" id="QNK01088.1"/>
    </source>
</evidence>
<gene>
    <name evidence="2" type="ORF">H8F01_18810</name>
</gene>
<dbReference type="EMBL" id="CP060412">
    <property type="protein sequence ID" value="QNK01088.1"/>
    <property type="molecule type" value="Genomic_DNA"/>
</dbReference>
<keyword evidence="3" id="KW-1185">Reference proteome</keyword>
<keyword evidence="2" id="KW-0378">Hydrolase</keyword>
<evidence type="ECO:0000313" key="3">
    <source>
        <dbReference type="Proteomes" id="UP000515873"/>
    </source>
</evidence>
<dbReference type="KEGG" id="dtl:H8F01_18810"/>
<proteinExistence type="predicted"/>
<organism evidence="2 3">
    <name type="scientific">Dyella telluris</name>
    <dbReference type="NCBI Taxonomy" id="2763498"/>
    <lineage>
        <taxon>Bacteria</taxon>
        <taxon>Pseudomonadati</taxon>
        <taxon>Pseudomonadota</taxon>
        <taxon>Gammaproteobacteria</taxon>
        <taxon>Lysobacterales</taxon>
        <taxon>Rhodanobacteraceae</taxon>
        <taxon>Dyella</taxon>
    </lineage>
</organism>
<feature type="signal peptide" evidence="1">
    <location>
        <begin position="1"/>
        <end position="33"/>
    </location>
</feature>
<feature type="chain" id="PRO_5028889136" evidence="1">
    <location>
        <begin position="34"/>
        <end position="553"/>
    </location>
</feature>
<dbReference type="InterPro" id="IPR029058">
    <property type="entry name" value="AB_hydrolase_fold"/>
</dbReference>
<dbReference type="PROSITE" id="PS51257">
    <property type="entry name" value="PROKAR_LIPOPROTEIN"/>
    <property type="match status" value="1"/>
</dbReference>
<accession>A0A7G8Q2T0</accession>
<dbReference type="Proteomes" id="UP000515873">
    <property type="component" value="Chromosome"/>
</dbReference>
<dbReference type="GO" id="GO:0016787">
    <property type="term" value="F:hydrolase activity"/>
    <property type="evidence" value="ECO:0007669"/>
    <property type="project" value="UniProtKB-KW"/>
</dbReference>
<reference evidence="2 3" key="1">
    <citation type="submission" date="2020-08" db="EMBL/GenBank/DDBJ databases">
        <title>Dyella sp. G9 isolated from forest soil.</title>
        <authorList>
            <person name="Fu J."/>
            <person name="Qiu L."/>
        </authorList>
    </citation>
    <scope>NUCLEOTIDE SEQUENCE [LARGE SCALE GENOMIC DNA]</scope>
    <source>
        <strain evidence="2 3">G9</strain>
    </source>
</reference>